<feature type="compositionally biased region" description="Polar residues" evidence="1">
    <location>
        <begin position="279"/>
        <end position="293"/>
    </location>
</feature>
<dbReference type="Proteomes" id="UP000234275">
    <property type="component" value="Unassembled WGS sequence"/>
</dbReference>
<sequence length="365" mass="40512">MGRFSPDSWTPAVNVLTWYLLVTAVLSLLTRLGTKWWIFRKLTTDDYWSVVSLISCAGQSIAVSMATANGYGEPYDTVSDSSMQNIMKAQYAANILFIISMCFSKLALIRFVRDLTPATSDRRFAVYLQVLTSLWALVGIITAAFQCKPPRTWDYMEGQCFRIDAWWDYLGVSNILTDMGIIVQAILVVARIQTNVKKKMTLGSVFALRIFVIVAILCQIIYARQTANSTNITSDTWPVAISTQLAQCFSIVTACSPQFKPFMDSLRSTGMRIDGMTRYGTSQKGYGSQSASRAATLHSRSRRRSEVHELVPLPAKDSHHQATVTTAGGAGDWDAESQTSQSRIIREVRTWTVTDAPRSSGGDSQ</sequence>
<comment type="caution">
    <text evidence="4">The sequence shown here is derived from an EMBL/GenBank/DDBJ whole genome shotgun (WGS) entry which is preliminary data.</text>
</comment>
<evidence type="ECO:0000313" key="4">
    <source>
        <dbReference type="EMBL" id="PLB46369.1"/>
    </source>
</evidence>
<evidence type="ECO:0000313" key="5">
    <source>
        <dbReference type="Proteomes" id="UP000234275"/>
    </source>
</evidence>
<dbReference type="RefSeq" id="XP_024701671.1">
    <property type="nucleotide sequence ID" value="XM_024844592.1"/>
</dbReference>
<dbReference type="OrthoDB" id="3918601at2759"/>
<evidence type="ECO:0000256" key="2">
    <source>
        <dbReference type="SAM" id="Phobius"/>
    </source>
</evidence>
<feature type="transmembrane region" description="Helical" evidence="2">
    <location>
        <begin position="202"/>
        <end position="222"/>
    </location>
</feature>
<accession>A0A2I2G0H6</accession>
<dbReference type="Pfam" id="PF20684">
    <property type="entry name" value="Fung_rhodopsin"/>
    <property type="match status" value="1"/>
</dbReference>
<evidence type="ECO:0000259" key="3">
    <source>
        <dbReference type="Pfam" id="PF20684"/>
    </source>
</evidence>
<dbReference type="AlphaFoldDB" id="A0A2I2G0H6"/>
<protein>
    <recommendedName>
        <fullName evidence="3">Rhodopsin domain-containing protein</fullName>
    </recommendedName>
</protein>
<keyword evidence="2" id="KW-1133">Transmembrane helix</keyword>
<feature type="transmembrane region" description="Helical" evidence="2">
    <location>
        <begin position="91"/>
        <end position="112"/>
    </location>
</feature>
<dbReference type="EMBL" id="MSFO01000006">
    <property type="protein sequence ID" value="PLB46369.1"/>
    <property type="molecule type" value="Genomic_DNA"/>
</dbReference>
<feature type="transmembrane region" description="Helical" evidence="2">
    <location>
        <begin position="166"/>
        <end position="190"/>
    </location>
</feature>
<reference evidence="4 5" key="1">
    <citation type="submission" date="2016-12" db="EMBL/GenBank/DDBJ databases">
        <title>The genomes of Aspergillus section Nigri reveals drivers in fungal speciation.</title>
        <authorList>
            <consortium name="DOE Joint Genome Institute"/>
            <person name="Vesth T.C."/>
            <person name="Nybo J."/>
            <person name="Theobald S."/>
            <person name="Brandl J."/>
            <person name="Frisvad J.C."/>
            <person name="Nielsen K.F."/>
            <person name="Lyhne E.K."/>
            <person name="Kogle M.E."/>
            <person name="Kuo A."/>
            <person name="Riley R."/>
            <person name="Clum A."/>
            <person name="Nolan M."/>
            <person name="Lipzen A."/>
            <person name="Salamov A."/>
            <person name="Henrissat B."/>
            <person name="Wiebenga A."/>
            <person name="De Vries R.P."/>
            <person name="Grigoriev I.V."/>
            <person name="Mortensen U.H."/>
            <person name="Andersen M.R."/>
            <person name="Baker S.E."/>
        </authorList>
    </citation>
    <scope>NUCLEOTIDE SEQUENCE [LARGE SCALE GENOMIC DNA]</scope>
    <source>
        <strain evidence="4 5">IBT 23096</strain>
    </source>
</reference>
<keyword evidence="2" id="KW-0812">Transmembrane</keyword>
<feature type="transmembrane region" description="Helical" evidence="2">
    <location>
        <begin position="124"/>
        <end position="146"/>
    </location>
</feature>
<dbReference type="VEuPathDB" id="FungiDB:P170DRAFT_363647"/>
<proteinExistence type="predicted"/>
<feature type="region of interest" description="Disordered" evidence="1">
    <location>
        <begin position="279"/>
        <end position="365"/>
    </location>
</feature>
<name>A0A2I2G0H6_9EURO</name>
<keyword evidence="5" id="KW-1185">Reference proteome</keyword>
<feature type="transmembrane region" description="Helical" evidence="2">
    <location>
        <begin position="50"/>
        <end position="71"/>
    </location>
</feature>
<dbReference type="PANTHER" id="PTHR38794:SF1">
    <property type="entry name" value="INTEGRAL MEMBRANE PROTEIN"/>
    <property type="match status" value="1"/>
</dbReference>
<feature type="domain" description="Rhodopsin" evidence="3">
    <location>
        <begin position="31"/>
        <end position="263"/>
    </location>
</feature>
<evidence type="ECO:0000256" key="1">
    <source>
        <dbReference type="SAM" id="MobiDB-lite"/>
    </source>
</evidence>
<dbReference type="InterPro" id="IPR049326">
    <property type="entry name" value="Rhodopsin_dom_fungi"/>
</dbReference>
<gene>
    <name evidence="4" type="ORF">P170DRAFT_363647</name>
</gene>
<organism evidence="4 5">
    <name type="scientific">Aspergillus steynii IBT 23096</name>
    <dbReference type="NCBI Taxonomy" id="1392250"/>
    <lineage>
        <taxon>Eukaryota</taxon>
        <taxon>Fungi</taxon>
        <taxon>Dikarya</taxon>
        <taxon>Ascomycota</taxon>
        <taxon>Pezizomycotina</taxon>
        <taxon>Eurotiomycetes</taxon>
        <taxon>Eurotiomycetidae</taxon>
        <taxon>Eurotiales</taxon>
        <taxon>Aspergillaceae</taxon>
        <taxon>Aspergillus</taxon>
        <taxon>Aspergillus subgen. Circumdati</taxon>
    </lineage>
</organism>
<dbReference type="GeneID" id="36552292"/>
<feature type="transmembrane region" description="Helical" evidence="2">
    <location>
        <begin position="12"/>
        <end position="29"/>
    </location>
</feature>
<dbReference type="PANTHER" id="PTHR38794">
    <property type="entry name" value="INTEGRAL MEMBRANE PROTEIN"/>
    <property type="match status" value="1"/>
</dbReference>
<keyword evidence="2" id="KW-0472">Membrane</keyword>